<name>A0A644SMU4_9ZZZZ</name>
<sequence>MKIIYIITFYFSFILCYSQDTKVNSNEFSFYNSFEIEKKLKKESPKVMVLETCSNKANLCGIFAYGSLSLVKISSGEHASQNIYIVITCKETKYKVGKTYNLKISSSPNFSVILCNSKVYNPDWNSNLKENKYPIFFGILE</sequence>
<evidence type="ECO:0000313" key="1">
    <source>
        <dbReference type="EMBL" id="MPL55627.1"/>
    </source>
</evidence>
<protein>
    <submittedName>
        <fullName evidence="1">Uncharacterized protein</fullName>
    </submittedName>
</protein>
<comment type="caution">
    <text evidence="1">The sequence shown here is derived from an EMBL/GenBank/DDBJ whole genome shotgun (WGS) entry which is preliminary data.</text>
</comment>
<organism evidence="1">
    <name type="scientific">bioreactor metagenome</name>
    <dbReference type="NCBI Taxonomy" id="1076179"/>
    <lineage>
        <taxon>unclassified sequences</taxon>
        <taxon>metagenomes</taxon>
        <taxon>ecological metagenomes</taxon>
    </lineage>
</organism>
<dbReference type="AlphaFoldDB" id="A0A644SMU4"/>
<accession>A0A644SMU4</accession>
<gene>
    <name evidence="1" type="ORF">SDC9_01105</name>
</gene>
<reference evidence="1" key="1">
    <citation type="submission" date="2019-08" db="EMBL/GenBank/DDBJ databases">
        <authorList>
            <person name="Kucharzyk K."/>
            <person name="Murdoch R.W."/>
            <person name="Higgins S."/>
            <person name="Loffler F."/>
        </authorList>
    </citation>
    <scope>NUCLEOTIDE SEQUENCE</scope>
</reference>
<proteinExistence type="predicted"/>
<dbReference type="EMBL" id="VSSQ01000002">
    <property type="protein sequence ID" value="MPL55627.1"/>
    <property type="molecule type" value="Genomic_DNA"/>
</dbReference>